<protein>
    <submittedName>
        <fullName evidence="1">Uncharacterized protein</fullName>
    </submittedName>
</protein>
<accession>A0A1D2M9T3</accession>
<sequence length="60" mass="6302">MELVARVDKHVTAGPDIGLSGLGCFIVTKPFILSIVNVIFTVEIVLLQGLSSTTGPCTKT</sequence>
<name>A0A1D2M9T3_ORCCI</name>
<proteinExistence type="predicted"/>
<comment type="caution">
    <text evidence="1">The sequence shown here is derived from an EMBL/GenBank/DDBJ whole genome shotgun (WGS) entry which is preliminary data.</text>
</comment>
<keyword evidence="2" id="KW-1185">Reference proteome</keyword>
<dbReference type="Proteomes" id="UP000094527">
    <property type="component" value="Unassembled WGS sequence"/>
</dbReference>
<evidence type="ECO:0000313" key="1">
    <source>
        <dbReference type="EMBL" id="ODM89733.1"/>
    </source>
</evidence>
<reference evidence="1 2" key="1">
    <citation type="journal article" date="2016" name="Genome Biol. Evol.">
        <title>Gene Family Evolution Reflects Adaptation to Soil Environmental Stressors in the Genome of the Collembolan Orchesella cincta.</title>
        <authorList>
            <person name="Faddeeva-Vakhrusheva A."/>
            <person name="Derks M.F."/>
            <person name="Anvar S.Y."/>
            <person name="Agamennone V."/>
            <person name="Suring W."/>
            <person name="Smit S."/>
            <person name="van Straalen N.M."/>
            <person name="Roelofs D."/>
        </authorList>
    </citation>
    <scope>NUCLEOTIDE SEQUENCE [LARGE SCALE GENOMIC DNA]</scope>
    <source>
        <tissue evidence="1">Mixed pool</tissue>
    </source>
</reference>
<dbReference type="OrthoDB" id="5800391at2759"/>
<organism evidence="1 2">
    <name type="scientific">Orchesella cincta</name>
    <name type="common">Springtail</name>
    <name type="synonym">Podura cincta</name>
    <dbReference type="NCBI Taxonomy" id="48709"/>
    <lineage>
        <taxon>Eukaryota</taxon>
        <taxon>Metazoa</taxon>
        <taxon>Ecdysozoa</taxon>
        <taxon>Arthropoda</taxon>
        <taxon>Hexapoda</taxon>
        <taxon>Collembola</taxon>
        <taxon>Entomobryomorpha</taxon>
        <taxon>Entomobryoidea</taxon>
        <taxon>Orchesellidae</taxon>
        <taxon>Orchesellinae</taxon>
        <taxon>Orchesella</taxon>
    </lineage>
</organism>
<gene>
    <name evidence="1" type="ORF">Ocin01_16947</name>
</gene>
<dbReference type="EMBL" id="LJIJ01002411">
    <property type="protein sequence ID" value="ODM89733.1"/>
    <property type="molecule type" value="Genomic_DNA"/>
</dbReference>
<dbReference type="AlphaFoldDB" id="A0A1D2M9T3"/>
<evidence type="ECO:0000313" key="2">
    <source>
        <dbReference type="Proteomes" id="UP000094527"/>
    </source>
</evidence>